<evidence type="ECO:0000256" key="4">
    <source>
        <dbReference type="PIRSR" id="PIRSR617867-1"/>
    </source>
</evidence>
<dbReference type="KEGG" id="aaco:K1I37_02830"/>
<keyword evidence="6" id="KW-1185">Reference proteome</keyword>
<reference evidence="6" key="1">
    <citation type="journal article" date="2022" name="G3 (Bethesda)">
        <title>Unveiling the complete genome sequence of Alicyclobacillus acidoterrestris DSM 3922T, a taint-producing strain.</title>
        <authorList>
            <person name="Leonardo I.C."/>
            <person name="Barreto Crespo M.T."/>
            <person name="Gaspar F.B."/>
        </authorList>
    </citation>
    <scope>NUCLEOTIDE SEQUENCE [LARGE SCALE GENOMIC DNA]</scope>
    <source>
        <strain evidence="6">DSM 3922</strain>
    </source>
</reference>
<organism evidence="5 6">
    <name type="scientific">Alicyclobacillus acidoterrestris (strain ATCC 49025 / DSM 3922 / CIP 106132 / NCIMB 13137 / GD3B)</name>
    <dbReference type="NCBI Taxonomy" id="1356854"/>
    <lineage>
        <taxon>Bacteria</taxon>
        <taxon>Bacillati</taxon>
        <taxon>Bacillota</taxon>
        <taxon>Bacilli</taxon>
        <taxon>Bacillales</taxon>
        <taxon>Alicyclobacillaceae</taxon>
        <taxon>Alicyclobacillus</taxon>
    </lineage>
</organism>
<dbReference type="STRING" id="1356854.N007_08795"/>
<dbReference type="SMART" id="SM00226">
    <property type="entry name" value="LMWPc"/>
    <property type="match status" value="1"/>
</dbReference>
<dbReference type="Pfam" id="PF01451">
    <property type="entry name" value="LMWPc"/>
    <property type="match status" value="1"/>
</dbReference>
<accession>A0A9E6ZS78</accession>
<name>T0D742_ALIAG</name>
<dbReference type="GO" id="GO:0004725">
    <property type="term" value="F:protein tyrosine phosphatase activity"/>
    <property type="evidence" value="ECO:0007669"/>
    <property type="project" value="InterPro"/>
</dbReference>
<comment type="similarity">
    <text evidence="1">Belongs to the low molecular weight phosphotyrosine protein phosphatase family.</text>
</comment>
<proteinExistence type="inferred from homology"/>
<dbReference type="EMBL" id="CP080467">
    <property type="protein sequence ID" value="UNO49505.1"/>
    <property type="molecule type" value="Genomic_DNA"/>
</dbReference>
<evidence type="ECO:0000313" key="6">
    <source>
        <dbReference type="Proteomes" id="UP000829401"/>
    </source>
</evidence>
<accession>T0D742</accession>
<dbReference type="InterPro" id="IPR036196">
    <property type="entry name" value="Ptyr_pPase_sf"/>
</dbReference>
<protein>
    <submittedName>
        <fullName evidence="5">Low molecular weight protein arginine phosphatase</fullName>
    </submittedName>
</protein>
<dbReference type="Proteomes" id="UP000829401">
    <property type="component" value="Chromosome"/>
</dbReference>
<feature type="active site" description="Nucleophile" evidence="4">
    <location>
        <position position="7"/>
    </location>
</feature>
<gene>
    <name evidence="5" type="ORF">K1I37_02830</name>
</gene>
<feature type="active site" description="Proton donor" evidence="4">
    <location>
        <position position="120"/>
    </location>
</feature>
<dbReference type="RefSeq" id="WP_021296820.1">
    <property type="nucleotide sequence ID" value="NZ_AURB01000136.1"/>
</dbReference>
<dbReference type="CDD" id="cd16344">
    <property type="entry name" value="LMWPAP"/>
    <property type="match status" value="1"/>
</dbReference>
<dbReference type="InterPro" id="IPR023485">
    <property type="entry name" value="Ptyr_pPase"/>
</dbReference>
<feature type="active site" description="Nucleophile" evidence="4">
    <location>
        <position position="13"/>
    </location>
</feature>
<dbReference type="InterPro" id="IPR017867">
    <property type="entry name" value="Tyr_phospatase_low_mol_wt"/>
</dbReference>
<dbReference type="AlphaFoldDB" id="T0D742"/>
<evidence type="ECO:0000256" key="2">
    <source>
        <dbReference type="ARBA" id="ARBA00022801"/>
    </source>
</evidence>
<dbReference type="eggNOG" id="COG0394">
    <property type="taxonomic scope" value="Bacteria"/>
</dbReference>
<dbReference type="PANTHER" id="PTHR11717">
    <property type="entry name" value="LOW MOLECULAR WEIGHT PROTEIN TYROSINE PHOSPHATASE"/>
    <property type="match status" value="1"/>
</dbReference>
<keyword evidence="3" id="KW-0904">Protein phosphatase</keyword>
<dbReference type="OrthoDB" id="9784339at2"/>
<evidence type="ECO:0000256" key="3">
    <source>
        <dbReference type="ARBA" id="ARBA00022912"/>
    </source>
</evidence>
<dbReference type="Gene3D" id="3.40.50.2300">
    <property type="match status" value="1"/>
</dbReference>
<dbReference type="PRINTS" id="PR00719">
    <property type="entry name" value="LMWPTPASE"/>
</dbReference>
<keyword evidence="2" id="KW-0378">Hydrolase</keyword>
<evidence type="ECO:0000313" key="5">
    <source>
        <dbReference type="EMBL" id="UNO49505.1"/>
    </source>
</evidence>
<dbReference type="PANTHER" id="PTHR11717:SF31">
    <property type="entry name" value="LOW MOLECULAR WEIGHT PROTEIN-TYROSINE-PHOSPHATASE ETP-RELATED"/>
    <property type="match status" value="1"/>
</dbReference>
<evidence type="ECO:0000256" key="1">
    <source>
        <dbReference type="ARBA" id="ARBA00011063"/>
    </source>
</evidence>
<dbReference type="InterPro" id="IPR050438">
    <property type="entry name" value="LMW_PTPase"/>
</dbReference>
<dbReference type="SUPFAM" id="SSF52788">
    <property type="entry name" value="Phosphotyrosine protein phosphatases I"/>
    <property type="match status" value="1"/>
</dbReference>
<sequence>MQILFVCTGNTCRSPMAAALARHHAAIHGLDATIDSAGIYAVPGQPMTPLATDALIRRHVVVPQHNSKPVSPSLISDADFIFTMTTSHKADLLREFPGAAGKTYTLREFVEGGAAGDVPDPFGGPAEVYEACADALNSVVEQLIRKLAEEQGR</sequence>